<dbReference type="PROSITE" id="PS51272">
    <property type="entry name" value="SLH"/>
    <property type="match status" value="3"/>
</dbReference>
<evidence type="ECO:0000313" key="6">
    <source>
        <dbReference type="Proteomes" id="UP000602260"/>
    </source>
</evidence>
<feature type="compositionally biased region" description="Polar residues" evidence="2">
    <location>
        <begin position="1739"/>
        <end position="1750"/>
    </location>
</feature>
<comment type="caution">
    <text evidence="5">The sequence shown here is derived from an EMBL/GenBank/DDBJ whole genome shotgun (WGS) entry which is preliminary data.</text>
</comment>
<sequence length="1984" mass="206733">MKKRILSCVLSAALLLGLTPWSALATDDPPKDQTSQTELQTNFQSPPQDPDIYSDPQPNITIGEDGLKSGTDLELVHTTSTHTDHDGKTFAHKLTSKDGKLYIDDKLQENYEIKPDTYTTETYYLAGDLTLDNTLYIRNGVISICLNGHSITQNKDKDVINVANDVYLSLYDCSEGNAGQITHASGAIGRGIKFSAGISNTFDMYGGTITGNNATAKNDNMGGGVLVTGSAKGSFNLRGGVITGNSAANGGGVAVCSTQSNNKDTSRYFNMFGGTISNNQANDNGGGVYVENNGRVTVSGGEIKNNTATKGGGIGGGTHGTSSGSIDASTCPPIYITVSDSAKITGNRAPVGGGIYAGDAAYGYCRFTMTGGEISGNNSVYNKNYTYNGGGVYLGGTMTVSGDAKIVNNTKDSESNNVFLPQDYTMTIGDGGLGSDASIGVTASKELADGDAVTIVSSGAASGSEGYFKDDAGTYNIQRVGETLVLVNGTLTHKHPICGKKCTHTSKHEDVTWTAINSAEALQNAAGGSSKGDTRYYYLTNDVTLDSTWTPSGYLALDLNGYTLDTKQNINIIQLDSDTNLTLTSCFDGGTVQHESNAYGRGVIVASGATFTMYNVKLTNHEAADLRVNGAGVYVNGGTFNMRSGSLVDNTSKSSSGGGGVLVDNGGTFNLYSGTISDGNAYLGAGVSVKDNSTFNMYGGTISGNKASDPNTIYGEGGGVYVDGSTFHMTGGEIKANSASDAGGGVYVKNSTFTMTGGEINGNTAYKWGGGGVYVASTSTFIVDGKVTITGNKLVKNINNVYLSTNDTTSSVITLRSGLSKDSRIGVDKAGADKGSVKFATGALSEKTLAYYKSIFSSDVDTHTYKITYKITNDDKWDLYIGAHQHTWNYTAKGNKLTAKCSASAADCTLWQNNGPSVTIEASKQTYDGSEKKATIKAEKGWKDPAVNTIPITYQVQQGNTFVPMAEGEYPTAVGTYHASISLTGVDKKTATASVEYTISKAELTADDFTFTAPTASSGQLVYDGKPKAATVTSGKVAADQITVKYYTETGSEVDGLPTNAGTYTVKINVNETESYQAATALTTDTWKFTIAKAKQTISVPQDKTLVKNGAGVDISQWVSVSGVEGGSPADKLSYALNGNYHGVTLTGSILTAEKNATANTVTIKVTAAETQNYERAEATFTVTVAAKSTETLTHVNMTGWTYGGEPNQPSYDPVSDVIENTRKTTYATKNSDGTNSTFTEKVPTAVGNYTVKVTFETASSVYTGTADFTISPKSLTQKMVSSIQDQTYCANAWEPDVVVTDGNKTLVKNSDYTVSYTDNINAGTAKVKVTGQGNYKGTAEATFVIDPAPLTITGAEVAAKTYDGTKTATINGVTFGGLVPGEVLTTDDYQITDAQFNSANVSDAKKVTVTVALKVTDKAKNYTLTSPTYGQAATISKATQNISVPQDKTLVKNGAGVDISQWVSVSGVEGGSPAGKLSYALDGNYPGVTLTGSTLTAAKNATADTVTIKVTAAATQNYEGAEATFSVKLSDKLPQSNFQFASDPIDKTYGNDSFTMTATGAAEGSTVSYKSSDTNVATVDNTGKVTIVGAGKATITATAAETKDYASASASYTLTVAQAKLTITAKDQSAYIGDKVPELGADSYTVTGLVKGESLTTALTILPTVRYVDENGQKVEPDMKKAGETVIRASGAAASGNYVIVAFTDGKLTVSARPSSGGGGSSTPSYPVSTPSKGGNGSVSSNAKNAASGSTVTITVKPDSGYQLETLAVTDHRGNALKLTDQGNGTYTFTMPSGQVDVKATFTQAADETSPFDDVSKDDYYYDAVKWAADSGITGGVGGSLFGSDQSCTRAQIVTFLWRAAGSPEPKGAADMTDVPQDAYYAKAVAWAMENGITSGTGADRFNPHAACTRAQGMTFLFRSSKASASGTPAFQDVAADAYYAQAVKWAADNGITSGIGGGLFGPDNGCTRAQIVTFLWKLYAGK</sequence>
<feature type="region of interest" description="Disordered" evidence="2">
    <location>
        <begin position="26"/>
        <end position="56"/>
    </location>
</feature>
<dbReference type="InterPro" id="IPR041248">
    <property type="entry name" value="YDG"/>
</dbReference>
<dbReference type="Proteomes" id="UP000602260">
    <property type="component" value="Unassembled WGS sequence"/>
</dbReference>
<dbReference type="InterPro" id="IPR001119">
    <property type="entry name" value="SLH_dom"/>
</dbReference>
<dbReference type="PANTHER" id="PTHR11319:SF35">
    <property type="entry name" value="OUTER MEMBRANE PROTEIN PMPC-RELATED"/>
    <property type="match status" value="1"/>
</dbReference>
<dbReference type="SUPFAM" id="SSF51126">
    <property type="entry name" value="Pectin lyase-like"/>
    <property type="match status" value="1"/>
</dbReference>
<reference evidence="5" key="1">
    <citation type="submission" date="2020-08" db="EMBL/GenBank/DDBJ databases">
        <title>Genome public.</title>
        <authorList>
            <person name="Liu C."/>
            <person name="Sun Q."/>
        </authorList>
    </citation>
    <scope>NUCLEOTIDE SEQUENCE</scope>
    <source>
        <strain evidence="5">BX5</strain>
    </source>
</reference>
<feature type="compositionally biased region" description="Low complexity" evidence="2">
    <location>
        <begin position="1723"/>
        <end position="1733"/>
    </location>
</feature>
<dbReference type="InterPro" id="IPR006626">
    <property type="entry name" value="PbH1"/>
</dbReference>
<evidence type="ECO:0000256" key="3">
    <source>
        <dbReference type="SAM" id="SignalP"/>
    </source>
</evidence>
<feature type="domain" description="SLH" evidence="4">
    <location>
        <begin position="1873"/>
        <end position="1927"/>
    </location>
</feature>
<gene>
    <name evidence="5" type="ORF">H8S55_03225</name>
</gene>
<keyword evidence="1" id="KW-0677">Repeat</keyword>
<feature type="region of interest" description="Disordered" evidence="2">
    <location>
        <begin position="1712"/>
        <end position="1750"/>
    </location>
</feature>
<dbReference type="SUPFAM" id="SSF49373">
    <property type="entry name" value="Invasin/intimin cell-adhesion fragments"/>
    <property type="match status" value="1"/>
</dbReference>
<organism evidence="5 6">
    <name type="scientific">Flintibacter faecis</name>
    <dbReference type="NCBI Taxonomy" id="2763047"/>
    <lineage>
        <taxon>Bacteria</taxon>
        <taxon>Bacillati</taxon>
        <taxon>Bacillota</taxon>
        <taxon>Clostridia</taxon>
        <taxon>Eubacteriales</taxon>
        <taxon>Flintibacter</taxon>
    </lineage>
</organism>
<dbReference type="InterPro" id="IPR003343">
    <property type="entry name" value="Big_2"/>
</dbReference>
<keyword evidence="3" id="KW-0732">Signal</keyword>
<dbReference type="Gene3D" id="2.60.40.1080">
    <property type="match status" value="1"/>
</dbReference>
<dbReference type="Gene3D" id="2.160.20.20">
    <property type="match status" value="1"/>
</dbReference>
<accession>A0A8J6M3C3</accession>
<dbReference type="Pfam" id="PF02368">
    <property type="entry name" value="Big_2"/>
    <property type="match status" value="1"/>
</dbReference>
<feature type="domain" description="SLH" evidence="4">
    <location>
        <begin position="1928"/>
        <end position="1984"/>
    </location>
</feature>
<evidence type="ECO:0000256" key="1">
    <source>
        <dbReference type="ARBA" id="ARBA00022737"/>
    </source>
</evidence>
<dbReference type="InterPro" id="IPR044060">
    <property type="entry name" value="Bacterial_rp_domain"/>
</dbReference>
<feature type="compositionally biased region" description="Polar residues" evidence="2">
    <location>
        <begin position="32"/>
        <end position="46"/>
    </location>
</feature>
<feature type="chain" id="PRO_5035198006" evidence="3">
    <location>
        <begin position="26"/>
        <end position="1984"/>
    </location>
</feature>
<proteinExistence type="predicted"/>
<dbReference type="SMART" id="SM00635">
    <property type="entry name" value="BID_2"/>
    <property type="match status" value="1"/>
</dbReference>
<evidence type="ECO:0000256" key="2">
    <source>
        <dbReference type="SAM" id="MobiDB-lite"/>
    </source>
</evidence>
<dbReference type="Pfam" id="PF18657">
    <property type="entry name" value="YDG"/>
    <property type="match status" value="1"/>
</dbReference>
<dbReference type="RefSeq" id="WP_186877816.1">
    <property type="nucleotide sequence ID" value="NZ_JACOPN010000002.1"/>
</dbReference>
<evidence type="ECO:0000259" key="4">
    <source>
        <dbReference type="PROSITE" id="PS51272"/>
    </source>
</evidence>
<dbReference type="InterPro" id="IPR012332">
    <property type="entry name" value="Autotransporter_pectin_lyase_C"/>
</dbReference>
<feature type="signal peptide" evidence="3">
    <location>
        <begin position="1"/>
        <end position="25"/>
    </location>
</feature>
<keyword evidence="6" id="KW-1185">Reference proteome</keyword>
<evidence type="ECO:0000313" key="5">
    <source>
        <dbReference type="EMBL" id="MBC5716343.1"/>
    </source>
</evidence>
<protein>
    <submittedName>
        <fullName evidence="5">S-layer homology domain-containing protein</fullName>
    </submittedName>
</protein>
<dbReference type="Pfam" id="PF00395">
    <property type="entry name" value="SLH"/>
    <property type="match status" value="3"/>
</dbReference>
<dbReference type="PANTHER" id="PTHR11319">
    <property type="entry name" value="G PROTEIN-COUPLED RECEPTOR-RELATED"/>
    <property type="match status" value="1"/>
</dbReference>
<dbReference type="InterPro" id="IPR011050">
    <property type="entry name" value="Pectin_lyase_fold/virulence"/>
</dbReference>
<name>A0A8J6M3C3_9FIRM</name>
<dbReference type="SMART" id="SM00710">
    <property type="entry name" value="PbH1"/>
    <property type="match status" value="11"/>
</dbReference>
<dbReference type="EMBL" id="JACOPN010000002">
    <property type="protein sequence ID" value="MBC5716343.1"/>
    <property type="molecule type" value="Genomic_DNA"/>
</dbReference>
<dbReference type="InterPro" id="IPR008964">
    <property type="entry name" value="Invasin/intimin_cell_adhesion"/>
</dbReference>
<feature type="domain" description="SLH" evidence="4">
    <location>
        <begin position="1809"/>
        <end position="1872"/>
    </location>
</feature>
<dbReference type="Pfam" id="PF18998">
    <property type="entry name" value="Flg_new_2"/>
    <property type="match status" value="1"/>
</dbReference>